<dbReference type="Pfam" id="PF14529">
    <property type="entry name" value="Exo_endo_phos_2"/>
    <property type="match status" value="1"/>
</dbReference>
<protein>
    <recommendedName>
        <fullName evidence="2">Endonuclease/exonuclease/phosphatase domain-containing protein</fullName>
    </recommendedName>
</protein>
<evidence type="ECO:0000256" key="1">
    <source>
        <dbReference type="SAM" id="MobiDB-lite"/>
    </source>
</evidence>
<feature type="region of interest" description="Disordered" evidence="1">
    <location>
        <begin position="73"/>
        <end position="115"/>
    </location>
</feature>
<dbReference type="InterPro" id="IPR005135">
    <property type="entry name" value="Endo/exonuclease/phosphatase"/>
</dbReference>
<keyword evidence="4" id="KW-1185">Reference proteome</keyword>
<dbReference type="InterPro" id="IPR036691">
    <property type="entry name" value="Endo/exonu/phosph_ase_sf"/>
</dbReference>
<dbReference type="OrthoDB" id="2516643at2759"/>
<gene>
    <name evidence="3" type="ORF">O181_046312</name>
</gene>
<sequence>MMDSNLHHPLWKPTKYYHTHTQAQSLIKACGEKGFHLISPRNTPTVLAPVGKHTTIDLTWANHTTLNLQPATQVQLHNHSSDHHPSKRNSTNTSEALVNEPEKSGPHSLPQHSTM</sequence>
<name>A0A9Q3DVK6_9BASI</name>
<dbReference type="EMBL" id="AVOT02019187">
    <property type="protein sequence ID" value="MBW0506597.1"/>
    <property type="molecule type" value="Genomic_DNA"/>
</dbReference>
<accession>A0A9Q3DVK6</accession>
<evidence type="ECO:0000313" key="3">
    <source>
        <dbReference type="EMBL" id="MBW0506597.1"/>
    </source>
</evidence>
<dbReference type="GO" id="GO:0003824">
    <property type="term" value="F:catalytic activity"/>
    <property type="evidence" value="ECO:0007669"/>
    <property type="project" value="InterPro"/>
</dbReference>
<dbReference type="Gene3D" id="3.60.10.10">
    <property type="entry name" value="Endonuclease/exonuclease/phosphatase"/>
    <property type="match status" value="1"/>
</dbReference>
<organism evidence="3 4">
    <name type="scientific">Austropuccinia psidii MF-1</name>
    <dbReference type="NCBI Taxonomy" id="1389203"/>
    <lineage>
        <taxon>Eukaryota</taxon>
        <taxon>Fungi</taxon>
        <taxon>Dikarya</taxon>
        <taxon>Basidiomycota</taxon>
        <taxon>Pucciniomycotina</taxon>
        <taxon>Pucciniomycetes</taxon>
        <taxon>Pucciniales</taxon>
        <taxon>Sphaerophragmiaceae</taxon>
        <taxon>Austropuccinia</taxon>
    </lineage>
</organism>
<evidence type="ECO:0000259" key="2">
    <source>
        <dbReference type="Pfam" id="PF14529"/>
    </source>
</evidence>
<reference evidence="3" key="1">
    <citation type="submission" date="2021-03" db="EMBL/GenBank/DDBJ databases">
        <title>Draft genome sequence of rust myrtle Austropuccinia psidii MF-1, a brazilian biotype.</title>
        <authorList>
            <person name="Quecine M.C."/>
            <person name="Pachon D.M.R."/>
            <person name="Bonatelli M.L."/>
            <person name="Correr F.H."/>
            <person name="Franceschini L.M."/>
            <person name="Leite T.F."/>
            <person name="Margarido G.R.A."/>
            <person name="Almeida C.A."/>
            <person name="Ferrarezi J.A."/>
            <person name="Labate C.A."/>
        </authorList>
    </citation>
    <scope>NUCLEOTIDE SEQUENCE</scope>
    <source>
        <strain evidence="3">MF-1</strain>
    </source>
</reference>
<proteinExistence type="predicted"/>
<dbReference type="AlphaFoldDB" id="A0A9Q3DVK6"/>
<dbReference type="Proteomes" id="UP000765509">
    <property type="component" value="Unassembled WGS sequence"/>
</dbReference>
<dbReference type="SUPFAM" id="SSF56219">
    <property type="entry name" value="DNase I-like"/>
    <property type="match status" value="1"/>
</dbReference>
<feature type="domain" description="Endonuclease/exonuclease/phosphatase" evidence="2">
    <location>
        <begin position="1"/>
        <end position="85"/>
    </location>
</feature>
<comment type="caution">
    <text evidence="3">The sequence shown here is derived from an EMBL/GenBank/DDBJ whole genome shotgun (WGS) entry which is preliminary data.</text>
</comment>
<evidence type="ECO:0000313" key="4">
    <source>
        <dbReference type="Proteomes" id="UP000765509"/>
    </source>
</evidence>